<dbReference type="AlphaFoldDB" id="A0A8G0LFB9"/>
<keyword evidence="6" id="KW-1185">Reference proteome</keyword>
<sequence>MGREPYEVGIVGYGSSAKIFHIPFIQASPRFHLHSVVQRQVRPGQADARKELPGVKVHGSLYDMLQDARVQLVIISTPPDSHLELATAALRADKHIVVEKPFAPTFAEAEALISLARERQLLLTVYQNRRWDSDFLMLKSLKEQGTLGRIVEVESHFDRFRPTLPVDTWKAHPSPGNSAIYDLGTHLIDQVVHLFGVPDRVTGFVGSQRTPAINTTGLEDSFTVLLHYSDGMLATVKAGVISPEPQQLRFWVRGDRASFRKYGLDPQEAQLKRGMQPSDPGFGVEEDEESSRGLLTVITNDGSTATFTEGTVRLSSVVEQGNGTYSMFYSSLASAIDSGDHNQLPVTGKEAALLIRLVELVLESSRCGQTMMV</sequence>
<evidence type="ECO:0000313" key="6">
    <source>
        <dbReference type="Proteomes" id="UP000826661"/>
    </source>
</evidence>
<dbReference type="PANTHER" id="PTHR43708:SF5">
    <property type="entry name" value="CONSERVED EXPRESSED OXIDOREDUCTASE (EUROFUNG)-RELATED"/>
    <property type="match status" value="1"/>
</dbReference>
<gene>
    <name evidence="5" type="ORF">H0G86_005814</name>
</gene>
<evidence type="ECO:0000256" key="1">
    <source>
        <dbReference type="ARBA" id="ARBA00010928"/>
    </source>
</evidence>
<dbReference type="InterPro" id="IPR000683">
    <property type="entry name" value="Gfo/Idh/MocA-like_OxRdtase_N"/>
</dbReference>
<feature type="domain" description="Gfo/Idh/MocA-like oxidoreductase C-terminal" evidence="4">
    <location>
        <begin position="143"/>
        <end position="372"/>
    </location>
</feature>
<organism evidence="5 6">
    <name type="scientific">Trichoderma simmonsii</name>
    <dbReference type="NCBI Taxonomy" id="1491479"/>
    <lineage>
        <taxon>Eukaryota</taxon>
        <taxon>Fungi</taxon>
        <taxon>Dikarya</taxon>
        <taxon>Ascomycota</taxon>
        <taxon>Pezizomycotina</taxon>
        <taxon>Sordariomycetes</taxon>
        <taxon>Hypocreomycetidae</taxon>
        <taxon>Hypocreales</taxon>
        <taxon>Hypocreaceae</taxon>
        <taxon>Trichoderma</taxon>
    </lineage>
</organism>
<dbReference type="EMBL" id="CP075866">
    <property type="protein sequence ID" value="QYS98645.1"/>
    <property type="molecule type" value="Genomic_DNA"/>
</dbReference>
<dbReference type="InterPro" id="IPR051317">
    <property type="entry name" value="Gfo/Idh/MocA_oxidoreduct"/>
</dbReference>
<dbReference type="Gene3D" id="3.40.50.720">
    <property type="entry name" value="NAD(P)-binding Rossmann-like Domain"/>
    <property type="match status" value="1"/>
</dbReference>
<name>A0A8G0LFB9_9HYPO</name>
<evidence type="ECO:0008006" key="7">
    <source>
        <dbReference type="Google" id="ProtNLM"/>
    </source>
</evidence>
<dbReference type="Gene3D" id="3.30.360.10">
    <property type="entry name" value="Dihydrodipicolinate Reductase, domain 2"/>
    <property type="match status" value="1"/>
</dbReference>
<dbReference type="Pfam" id="PF02894">
    <property type="entry name" value="GFO_IDH_MocA_C"/>
    <property type="match status" value="1"/>
</dbReference>
<dbReference type="GO" id="GO:0000166">
    <property type="term" value="F:nucleotide binding"/>
    <property type="evidence" value="ECO:0007669"/>
    <property type="project" value="InterPro"/>
</dbReference>
<comment type="similarity">
    <text evidence="1">Belongs to the Gfo/Idh/MocA family.</text>
</comment>
<dbReference type="PANTHER" id="PTHR43708">
    <property type="entry name" value="CONSERVED EXPRESSED OXIDOREDUCTASE (EUROFUNG)"/>
    <property type="match status" value="1"/>
</dbReference>
<accession>A0A8G0LFB9</accession>
<proteinExistence type="inferred from homology"/>
<dbReference type="GO" id="GO:0016491">
    <property type="term" value="F:oxidoreductase activity"/>
    <property type="evidence" value="ECO:0007669"/>
    <property type="project" value="UniProtKB-KW"/>
</dbReference>
<dbReference type="SUPFAM" id="SSF51735">
    <property type="entry name" value="NAD(P)-binding Rossmann-fold domains"/>
    <property type="match status" value="1"/>
</dbReference>
<dbReference type="InterPro" id="IPR004104">
    <property type="entry name" value="Gfo/Idh/MocA-like_OxRdtase_C"/>
</dbReference>
<evidence type="ECO:0000256" key="2">
    <source>
        <dbReference type="ARBA" id="ARBA00023002"/>
    </source>
</evidence>
<dbReference type="Pfam" id="PF01408">
    <property type="entry name" value="GFO_IDH_MocA"/>
    <property type="match status" value="1"/>
</dbReference>
<evidence type="ECO:0000259" key="3">
    <source>
        <dbReference type="Pfam" id="PF01408"/>
    </source>
</evidence>
<reference evidence="5 6" key="1">
    <citation type="journal article" date="2021" name="BMC Genomics">
        <title>Telomere-to-telomere genome assembly of asparaginase-producing Trichoderma simmonsii.</title>
        <authorList>
            <person name="Chung D."/>
            <person name="Kwon Y.M."/>
            <person name="Yang Y."/>
        </authorList>
    </citation>
    <scope>NUCLEOTIDE SEQUENCE [LARGE SCALE GENOMIC DNA]</scope>
    <source>
        <strain evidence="5 6">GH-Sj1</strain>
    </source>
</reference>
<keyword evidence="2" id="KW-0560">Oxidoreductase</keyword>
<protein>
    <recommendedName>
        <fullName evidence="7">Oxidoreductase</fullName>
    </recommendedName>
</protein>
<dbReference type="Proteomes" id="UP000826661">
    <property type="component" value="Chromosome III"/>
</dbReference>
<feature type="domain" description="Gfo/Idh/MocA-like oxidoreductase N-terminal" evidence="3">
    <location>
        <begin position="7"/>
        <end position="126"/>
    </location>
</feature>
<dbReference type="InterPro" id="IPR036291">
    <property type="entry name" value="NAD(P)-bd_dom_sf"/>
</dbReference>
<evidence type="ECO:0000313" key="5">
    <source>
        <dbReference type="EMBL" id="QYS98645.1"/>
    </source>
</evidence>
<evidence type="ECO:0000259" key="4">
    <source>
        <dbReference type="Pfam" id="PF02894"/>
    </source>
</evidence>